<accession>A0A7W5DTB1</accession>
<evidence type="ECO:0000313" key="2">
    <source>
        <dbReference type="Proteomes" id="UP000544222"/>
    </source>
</evidence>
<proteinExistence type="predicted"/>
<organism evidence="1 2">
    <name type="scientific">Microbacter margulisiae</name>
    <dbReference type="NCBI Taxonomy" id="1350067"/>
    <lineage>
        <taxon>Bacteria</taxon>
        <taxon>Pseudomonadati</taxon>
        <taxon>Bacteroidota</taxon>
        <taxon>Bacteroidia</taxon>
        <taxon>Bacteroidales</taxon>
        <taxon>Porphyromonadaceae</taxon>
        <taxon>Microbacter</taxon>
    </lineage>
</organism>
<dbReference type="AlphaFoldDB" id="A0A7W5DTB1"/>
<keyword evidence="2" id="KW-1185">Reference proteome</keyword>
<comment type="caution">
    <text evidence="1">The sequence shown here is derived from an EMBL/GenBank/DDBJ whole genome shotgun (WGS) entry which is preliminary data.</text>
</comment>
<gene>
    <name evidence="1" type="ORF">FHX64_002894</name>
</gene>
<dbReference type="Proteomes" id="UP000544222">
    <property type="component" value="Unassembled WGS sequence"/>
</dbReference>
<sequence length="268" mass="29595">MAVVKGFQQITGSLQNTTFYTIQGSDRVYVRTKGGPSKRMIKTSPAFEKVRCNNEEWKGCTQMASAIREAFRALKGVEDYPVIGSLNAMAKQIQSFDAGNNHGRRALYLSQHKELLAGFSLSRKQVLENVLRVPITALIHRETGTAGINIPANNTGMYLYNYRSLPYFRIIVSFSSVCDICFSEEKKQYAPAFPDFSRFQEAFVTEWLPTSGTAPALAQTLQMPIDVNDLPESVSLVLSVGVEFGNVGLDGLPSPVKYTGTGKVMDVQ</sequence>
<evidence type="ECO:0000313" key="1">
    <source>
        <dbReference type="EMBL" id="MBB3188696.1"/>
    </source>
</evidence>
<name>A0A7W5DTB1_9PORP</name>
<dbReference type="RefSeq" id="WP_183414425.1">
    <property type="nucleotide sequence ID" value="NZ_JACHYB010000002.1"/>
</dbReference>
<reference evidence="1 2" key="1">
    <citation type="submission" date="2020-08" db="EMBL/GenBank/DDBJ databases">
        <title>Genomic Encyclopedia of Type Strains, Phase IV (KMG-IV): sequencing the most valuable type-strain genomes for metagenomic binning, comparative biology and taxonomic classification.</title>
        <authorList>
            <person name="Goeker M."/>
        </authorList>
    </citation>
    <scope>NUCLEOTIDE SEQUENCE [LARGE SCALE GENOMIC DNA]</scope>
    <source>
        <strain evidence="1 2">DSM 27471</strain>
    </source>
</reference>
<protein>
    <submittedName>
        <fullName evidence="1">Uncharacterized protein</fullName>
    </submittedName>
</protein>
<dbReference type="EMBL" id="JACHYB010000002">
    <property type="protein sequence ID" value="MBB3188696.1"/>
    <property type="molecule type" value="Genomic_DNA"/>
</dbReference>